<evidence type="ECO:0000313" key="3">
    <source>
        <dbReference type="Proteomes" id="UP000603640"/>
    </source>
</evidence>
<reference evidence="2" key="1">
    <citation type="submission" date="2020-08" db="EMBL/GenBank/DDBJ databases">
        <title>Pontibacter sp. SD6 16S ribosomal RNA gene Genome sequencing and assembly.</title>
        <authorList>
            <person name="Kang M."/>
        </authorList>
    </citation>
    <scope>NUCLEOTIDE SEQUENCE</scope>
    <source>
        <strain evidence="2">SD6</strain>
    </source>
</reference>
<name>A0A923N3L1_9BACT</name>
<dbReference type="RefSeq" id="WP_187065839.1">
    <property type="nucleotide sequence ID" value="NZ_JACRVF010000001.1"/>
</dbReference>
<keyword evidence="1" id="KW-0812">Transmembrane</keyword>
<feature type="transmembrane region" description="Helical" evidence="1">
    <location>
        <begin position="80"/>
        <end position="98"/>
    </location>
</feature>
<feature type="transmembrane region" description="Helical" evidence="1">
    <location>
        <begin position="12"/>
        <end position="29"/>
    </location>
</feature>
<accession>A0A923N3L1</accession>
<keyword evidence="1" id="KW-1133">Transmembrane helix</keyword>
<keyword evidence="1" id="KW-0472">Membrane</keyword>
<feature type="transmembrane region" description="Helical" evidence="1">
    <location>
        <begin position="175"/>
        <end position="193"/>
    </location>
</feature>
<organism evidence="2 3">
    <name type="scientific">Pontibacter cellulosilyticus</name>
    <dbReference type="NCBI Taxonomy" id="1720253"/>
    <lineage>
        <taxon>Bacteria</taxon>
        <taxon>Pseudomonadati</taxon>
        <taxon>Bacteroidota</taxon>
        <taxon>Cytophagia</taxon>
        <taxon>Cytophagales</taxon>
        <taxon>Hymenobacteraceae</taxon>
        <taxon>Pontibacter</taxon>
    </lineage>
</organism>
<keyword evidence="3" id="KW-1185">Reference proteome</keyword>
<proteinExistence type="predicted"/>
<comment type="caution">
    <text evidence="2">The sequence shown here is derived from an EMBL/GenBank/DDBJ whole genome shotgun (WGS) entry which is preliminary data.</text>
</comment>
<gene>
    <name evidence="2" type="ORF">H8S84_03305</name>
</gene>
<evidence type="ECO:0000256" key="1">
    <source>
        <dbReference type="SAM" id="Phobius"/>
    </source>
</evidence>
<evidence type="ECO:0000313" key="2">
    <source>
        <dbReference type="EMBL" id="MBC5991858.1"/>
    </source>
</evidence>
<dbReference type="Proteomes" id="UP000603640">
    <property type="component" value="Unassembled WGS sequence"/>
</dbReference>
<feature type="transmembrane region" description="Helical" evidence="1">
    <location>
        <begin position="110"/>
        <end position="129"/>
    </location>
</feature>
<sequence>MQKKAATVKRSPGYFSGFAAVMAGFLYSFRWLWELWEGTLKNMNYPPSLVTQFFFLLKILMIMTLLGVYRQAKPHKAAQYGLLASCVGLAWTSITRTAEAYGASGPWGLYSSPGLLMFFAGLLTAAVVLMRSELNAPLGKALSVIGMFSFLGSLSSVLLFNILGRDLEANHTASAIANLFLVAEGIGWVYLGVKLWKAPIPATLYGHQLG</sequence>
<dbReference type="AlphaFoldDB" id="A0A923N3L1"/>
<protein>
    <submittedName>
        <fullName evidence="2">Uncharacterized protein</fullName>
    </submittedName>
</protein>
<feature type="transmembrane region" description="Helical" evidence="1">
    <location>
        <begin position="141"/>
        <end position="163"/>
    </location>
</feature>
<dbReference type="EMBL" id="JACRVF010000001">
    <property type="protein sequence ID" value="MBC5991858.1"/>
    <property type="molecule type" value="Genomic_DNA"/>
</dbReference>
<feature type="transmembrane region" description="Helical" evidence="1">
    <location>
        <begin position="49"/>
        <end position="68"/>
    </location>
</feature>